<evidence type="ECO:0000259" key="7">
    <source>
        <dbReference type="PROSITE" id="PS51939"/>
    </source>
</evidence>
<dbReference type="RefSeq" id="XP_017784782.1">
    <property type="nucleotide sequence ID" value="XM_017929293.1"/>
</dbReference>
<dbReference type="InterPro" id="IPR045180">
    <property type="entry name" value="La_dom_prot"/>
</dbReference>
<dbReference type="GeneID" id="108568299"/>
<dbReference type="CDD" id="cd12291">
    <property type="entry name" value="RRM1_La"/>
    <property type="match status" value="1"/>
</dbReference>
<dbReference type="InterPro" id="IPR036390">
    <property type="entry name" value="WH_DNA-bd_sf"/>
</dbReference>
<keyword evidence="8" id="KW-1185">Reference proteome</keyword>
<evidence type="ECO:0000313" key="9">
    <source>
        <dbReference type="RefSeq" id="XP_017784782.1"/>
    </source>
</evidence>
<dbReference type="InterPro" id="IPR014886">
    <property type="entry name" value="La_xRRM"/>
</dbReference>
<dbReference type="PANTHER" id="PTHR22792:SF166">
    <property type="entry name" value="LUPUS LA PROTEIN HOMOLOG"/>
    <property type="match status" value="1"/>
</dbReference>
<keyword evidence="3" id="KW-0539">Nucleus</keyword>
<evidence type="ECO:0000256" key="2">
    <source>
        <dbReference type="ARBA" id="ARBA00022884"/>
    </source>
</evidence>
<comment type="subcellular location">
    <subcellularLocation>
        <location evidence="1">Nucleus</location>
    </subcellularLocation>
</comment>
<evidence type="ECO:0000256" key="3">
    <source>
        <dbReference type="ARBA" id="ARBA00023242"/>
    </source>
</evidence>
<dbReference type="InterPro" id="IPR035979">
    <property type="entry name" value="RBD_domain_sf"/>
</dbReference>
<dbReference type="InterPro" id="IPR036388">
    <property type="entry name" value="WH-like_DNA-bd_sf"/>
</dbReference>
<dbReference type="PROSITE" id="PS51939">
    <property type="entry name" value="XRRM"/>
    <property type="match status" value="1"/>
</dbReference>
<dbReference type="Proteomes" id="UP000695000">
    <property type="component" value="Unplaced"/>
</dbReference>
<dbReference type="PANTHER" id="PTHR22792">
    <property type="entry name" value="LUPUS LA PROTEIN-RELATED"/>
    <property type="match status" value="1"/>
</dbReference>
<protein>
    <submittedName>
        <fullName evidence="9">La protein homolog</fullName>
    </submittedName>
</protein>
<feature type="compositionally biased region" description="Polar residues" evidence="5">
    <location>
        <begin position="335"/>
        <end position="345"/>
    </location>
</feature>
<dbReference type="InterPro" id="IPR012677">
    <property type="entry name" value="Nucleotide-bd_a/b_plait_sf"/>
</dbReference>
<feature type="region of interest" description="Disordered" evidence="5">
    <location>
        <begin position="307"/>
        <end position="345"/>
    </location>
</feature>
<evidence type="ECO:0000256" key="1">
    <source>
        <dbReference type="ARBA" id="ARBA00004123"/>
    </source>
</evidence>
<dbReference type="CDD" id="cd08028">
    <property type="entry name" value="LARP_3"/>
    <property type="match status" value="1"/>
</dbReference>
<dbReference type="Gene3D" id="1.10.10.10">
    <property type="entry name" value="Winged helix-like DNA-binding domain superfamily/Winged helix DNA-binding domain"/>
    <property type="match status" value="1"/>
</dbReference>
<dbReference type="Pfam" id="PF05383">
    <property type="entry name" value="La"/>
    <property type="match status" value="1"/>
</dbReference>
<organism evidence="8 9">
    <name type="scientific">Nicrophorus vespilloides</name>
    <name type="common">Boreal carrion beetle</name>
    <dbReference type="NCBI Taxonomy" id="110193"/>
    <lineage>
        <taxon>Eukaryota</taxon>
        <taxon>Metazoa</taxon>
        <taxon>Ecdysozoa</taxon>
        <taxon>Arthropoda</taxon>
        <taxon>Hexapoda</taxon>
        <taxon>Insecta</taxon>
        <taxon>Pterygota</taxon>
        <taxon>Neoptera</taxon>
        <taxon>Endopterygota</taxon>
        <taxon>Coleoptera</taxon>
        <taxon>Polyphaga</taxon>
        <taxon>Staphyliniformia</taxon>
        <taxon>Silphidae</taxon>
        <taxon>Nicrophorinae</taxon>
        <taxon>Nicrophorus</taxon>
    </lineage>
</organism>
<dbReference type="SMART" id="SM00715">
    <property type="entry name" value="LA"/>
    <property type="match status" value="1"/>
</dbReference>
<feature type="domain" description="XRRM" evidence="7">
    <location>
        <begin position="215"/>
        <end position="338"/>
    </location>
</feature>
<dbReference type="PRINTS" id="PR00302">
    <property type="entry name" value="LUPUSLA"/>
</dbReference>
<name>A0ABM1ND82_NICVS</name>
<dbReference type="InterPro" id="IPR006630">
    <property type="entry name" value="La_HTH"/>
</dbReference>
<reference evidence="9" key="1">
    <citation type="submission" date="2025-08" db="UniProtKB">
        <authorList>
            <consortium name="RefSeq"/>
        </authorList>
    </citation>
    <scope>IDENTIFICATION</scope>
    <source>
        <tissue evidence="9">Whole Larva</tissue>
    </source>
</reference>
<gene>
    <name evidence="9" type="primary">LOC108568299</name>
</gene>
<evidence type="ECO:0000256" key="4">
    <source>
        <dbReference type="PROSITE-ProRule" id="PRU00332"/>
    </source>
</evidence>
<dbReference type="SUPFAM" id="SSF54928">
    <property type="entry name" value="RNA-binding domain, RBD"/>
    <property type="match status" value="1"/>
</dbReference>
<dbReference type="Pfam" id="PF08777">
    <property type="entry name" value="RRM_3"/>
    <property type="match status" value="1"/>
</dbReference>
<dbReference type="SUPFAM" id="SSF46785">
    <property type="entry name" value="Winged helix' DNA-binding domain"/>
    <property type="match status" value="1"/>
</dbReference>
<proteinExistence type="predicted"/>
<accession>A0ABM1ND82</accession>
<dbReference type="PROSITE" id="PS50961">
    <property type="entry name" value="HTH_LA"/>
    <property type="match status" value="1"/>
</dbReference>
<evidence type="ECO:0000256" key="5">
    <source>
        <dbReference type="SAM" id="MobiDB-lite"/>
    </source>
</evidence>
<dbReference type="InterPro" id="IPR002344">
    <property type="entry name" value="Lupus_La"/>
</dbReference>
<keyword evidence="2 4" id="KW-0694">RNA-binding</keyword>
<sequence length="345" mass="40239">MASDLEKKIINQIEYYFGDINLPRDKFLIEKIKEDEGWVTIEVLLTFKRLAALSNEEEVIAGAIEKSENKLVCVSEDKKKVRRNPDLPAPELNEERKQELMKRTAYAKGFPLDETLDAIRTFLDEHGPVETCLKRNYLDKIAKEHKFKGSCFIIFKDVEQCKKFVEAETIKYKEVELIRKMQADYYEQKKTEIEERRNKKGKKNKDEAKEIKVNPVAVGSVLFFSGIKEDQTVTREIIRAKVEELCKSEIAFIDYNKGQTEGYIRFTSENAGNDFHKTLEEGNLDLGEAKIVFKTLDATQEEEYNVKHANDVKERRNKNKYRKPGKFNNRKRKGNFSNDSPRSKK</sequence>
<feature type="compositionally biased region" description="Basic residues" evidence="5">
    <location>
        <begin position="315"/>
        <end position="334"/>
    </location>
</feature>
<feature type="domain" description="HTH La-type RNA-binding" evidence="6">
    <location>
        <begin position="1"/>
        <end position="91"/>
    </location>
</feature>
<evidence type="ECO:0000259" key="6">
    <source>
        <dbReference type="PROSITE" id="PS50961"/>
    </source>
</evidence>
<evidence type="ECO:0000313" key="8">
    <source>
        <dbReference type="Proteomes" id="UP000695000"/>
    </source>
</evidence>
<dbReference type="Gene3D" id="3.30.70.330">
    <property type="match status" value="2"/>
</dbReference>